<dbReference type="AlphaFoldDB" id="A0AAW8D3H4"/>
<evidence type="ECO:0000313" key="1">
    <source>
        <dbReference type="EMBL" id="MDP9896016.1"/>
    </source>
</evidence>
<accession>A0AAW8D3H4</accession>
<comment type="caution">
    <text evidence="1">The sequence shown here is derived from an EMBL/GenBank/DDBJ whole genome shotgun (WGS) entry which is preliminary data.</text>
</comment>
<name>A0AAW8D3H4_9BURK</name>
<protein>
    <submittedName>
        <fullName evidence="1">Uncharacterized protein</fullName>
    </submittedName>
</protein>
<gene>
    <name evidence="1" type="ORF">J2W31_005143</name>
</gene>
<dbReference type="EMBL" id="JAUSRD010000015">
    <property type="protein sequence ID" value="MDP9896016.1"/>
    <property type="molecule type" value="Genomic_DNA"/>
</dbReference>
<dbReference type="Proteomes" id="UP001242045">
    <property type="component" value="Unassembled WGS sequence"/>
</dbReference>
<proteinExistence type="predicted"/>
<organism evidence="1 2">
    <name type="scientific">Variovorax boronicumulans</name>
    <dbReference type="NCBI Taxonomy" id="436515"/>
    <lineage>
        <taxon>Bacteria</taxon>
        <taxon>Pseudomonadati</taxon>
        <taxon>Pseudomonadota</taxon>
        <taxon>Betaproteobacteria</taxon>
        <taxon>Burkholderiales</taxon>
        <taxon>Comamonadaceae</taxon>
        <taxon>Variovorax</taxon>
    </lineage>
</organism>
<dbReference type="RefSeq" id="WP_307606308.1">
    <property type="nucleotide sequence ID" value="NZ_JAUSRD010000015.1"/>
</dbReference>
<evidence type="ECO:0000313" key="2">
    <source>
        <dbReference type="Proteomes" id="UP001242045"/>
    </source>
</evidence>
<reference evidence="1" key="1">
    <citation type="submission" date="2023-07" db="EMBL/GenBank/DDBJ databases">
        <title>Sorghum-associated microbial communities from plants grown in Nebraska, USA.</title>
        <authorList>
            <person name="Schachtman D."/>
        </authorList>
    </citation>
    <scope>NUCLEOTIDE SEQUENCE</scope>
    <source>
        <strain evidence="1">DS3754</strain>
    </source>
</reference>
<sequence>MKIEVHRQACCAQDDQMGPLARTFELPERCSLESLVNAVVASRFLQYSSTHTALHCRIAGKEVAVVFSPDEVPARGPLFVVPPDTAVQSIAATDREVEFVF</sequence>